<dbReference type="Gene3D" id="3.40.50.300">
    <property type="entry name" value="P-loop containing nucleotide triphosphate hydrolases"/>
    <property type="match status" value="1"/>
</dbReference>
<reference evidence="5" key="1">
    <citation type="submission" date="2018-11" db="EMBL/GenBank/DDBJ databases">
        <authorList>
            <person name="Grassa J C."/>
        </authorList>
    </citation>
    <scope>NUCLEOTIDE SEQUENCE [LARGE SCALE GENOMIC DNA]</scope>
</reference>
<evidence type="ECO:0000256" key="2">
    <source>
        <dbReference type="ARBA" id="ARBA00022737"/>
    </source>
</evidence>
<dbReference type="GO" id="GO:0007165">
    <property type="term" value="P:signal transduction"/>
    <property type="evidence" value="ECO:0007669"/>
    <property type="project" value="InterPro"/>
</dbReference>
<dbReference type="PANTHER" id="PTHR11017:SF479">
    <property type="entry name" value="DISEASE RESISTANCE PROTEIN (TIR-NBS-LRR CLASS) FAMILY"/>
    <property type="match status" value="1"/>
</dbReference>
<dbReference type="InterPro" id="IPR002182">
    <property type="entry name" value="NB-ARC"/>
</dbReference>
<dbReference type="InterPro" id="IPR058192">
    <property type="entry name" value="WHD_ROQ1-like"/>
</dbReference>
<proteinExistence type="predicted"/>
<dbReference type="SUPFAM" id="SSF52200">
    <property type="entry name" value="Toll/Interleukin receptor TIR domain"/>
    <property type="match status" value="1"/>
</dbReference>
<dbReference type="GO" id="GO:0043531">
    <property type="term" value="F:ADP binding"/>
    <property type="evidence" value="ECO:0007669"/>
    <property type="project" value="InterPro"/>
</dbReference>
<keyword evidence="2" id="KW-0677">Repeat</keyword>
<evidence type="ECO:0000313" key="5">
    <source>
        <dbReference type="EnsemblPlants" id="cds.evm.model.08.1973"/>
    </source>
</evidence>
<dbReference type="PANTHER" id="PTHR11017">
    <property type="entry name" value="LEUCINE-RICH REPEAT-CONTAINING PROTEIN"/>
    <property type="match status" value="1"/>
</dbReference>
<dbReference type="InterPro" id="IPR044974">
    <property type="entry name" value="Disease_R_plants"/>
</dbReference>
<dbReference type="Gene3D" id="3.80.10.10">
    <property type="entry name" value="Ribonuclease Inhibitor"/>
    <property type="match status" value="2"/>
</dbReference>
<dbReference type="Pfam" id="PF00931">
    <property type="entry name" value="NB-ARC"/>
    <property type="match status" value="1"/>
</dbReference>
<dbReference type="AlphaFoldDB" id="A0A803QAD7"/>
<dbReference type="InterPro" id="IPR042197">
    <property type="entry name" value="Apaf_helical"/>
</dbReference>
<dbReference type="InterPro" id="IPR035897">
    <property type="entry name" value="Toll_tir_struct_dom_sf"/>
</dbReference>
<dbReference type="EMBL" id="UZAU01000717">
    <property type="status" value="NOT_ANNOTATED_CDS"/>
    <property type="molecule type" value="Genomic_DNA"/>
</dbReference>
<reference evidence="5" key="2">
    <citation type="submission" date="2021-03" db="UniProtKB">
        <authorList>
            <consortium name="EnsemblPlants"/>
        </authorList>
    </citation>
    <scope>IDENTIFICATION</scope>
</reference>
<dbReference type="SUPFAM" id="SSF52058">
    <property type="entry name" value="L domain-like"/>
    <property type="match status" value="1"/>
</dbReference>
<dbReference type="Pfam" id="PF01582">
    <property type="entry name" value="TIR"/>
    <property type="match status" value="1"/>
</dbReference>
<dbReference type="InterPro" id="IPR000157">
    <property type="entry name" value="TIR_dom"/>
</dbReference>
<evidence type="ECO:0000256" key="3">
    <source>
        <dbReference type="ARBA" id="ARBA00023027"/>
    </source>
</evidence>
<dbReference type="Gene3D" id="1.10.8.430">
    <property type="entry name" value="Helical domain of apoptotic protease-activating factors"/>
    <property type="match status" value="1"/>
</dbReference>
<dbReference type="SUPFAM" id="SSF52540">
    <property type="entry name" value="P-loop containing nucleoside triphosphate hydrolases"/>
    <property type="match status" value="1"/>
</dbReference>
<dbReference type="PRINTS" id="PR00364">
    <property type="entry name" value="DISEASERSIST"/>
</dbReference>
<dbReference type="SMART" id="SM00255">
    <property type="entry name" value="TIR"/>
    <property type="match status" value="1"/>
</dbReference>
<organism evidence="5 6">
    <name type="scientific">Cannabis sativa</name>
    <name type="common">Hemp</name>
    <name type="synonym">Marijuana</name>
    <dbReference type="NCBI Taxonomy" id="3483"/>
    <lineage>
        <taxon>Eukaryota</taxon>
        <taxon>Viridiplantae</taxon>
        <taxon>Streptophyta</taxon>
        <taxon>Embryophyta</taxon>
        <taxon>Tracheophyta</taxon>
        <taxon>Spermatophyta</taxon>
        <taxon>Magnoliopsida</taxon>
        <taxon>eudicotyledons</taxon>
        <taxon>Gunneridae</taxon>
        <taxon>Pentapetalae</taxon>
        <taxon>rosids</taxon>
        <taxon>fabids</taxon>
        <taxon>Rosales</taxon>
        <taxon>Cannabaceae</taxon>
        <taxon>Cannabis</taxon>
    </lineage>
</organism>
<dbReference type="Proteomes" id="UP000596661">
    <property type="component" value="Chromosome 8"/>
</dbReference>
<dbReference type="InterPro" id="IPR032675">
    <property type="entry name" value="LRR_dom_sf"/>
</dbReference>
<evidence type="ECO:0000259" key="4">
    <source>
        <dbReference type="PROSITE" id="PS50104"/>
    </source>
</evidence>
<feature type="domain" description="TIR" evidence="4">
    <location>
        <begin position="18"/>
        <end position="165"/>
    </location>
</feature>
<accession>A0A803QAD7</accession>
<dbReference type="Gramene" id="evm.model.08.1973">
    <property type="protein sequence ID" value="cds.evm.model.08.1973"/>
    <property type="gene ID" value="evm.TU.08.1973"/>
</dbReference>
<dbReference type="GO" id="GO:0006952">
    <property type="term" value="P:defense response"/>
    <property type="evidence" value="ECO:0007669"/>
    <property type="project" value="InterPro"/>
</dbReference>
<dbReference type="OMA" id="ELSAIMY"/>
<dbReference type="FunFam" id="3.40.50.10140:FF:000007">
    <property type="entry name" value="Disease resistance protein (TIR-NBS-LRR class)"/>
    <property type="match status" value="1"/>
</dbReference>
<dbReference type="InterPro" id="IPR027417">
    <property type="entry name" value="P-loop_NTPase"/>
</dbReference>
<sequence>MDVDDHDKPCAPVACSQNKYDVFISFRGEDTRANFVSHLYKGLKDGGIETYIDDRLERGDEISKALSDAINNSKFSIVVFSEKYAYSSWCLDELVHILECMEKKTQIVLPVFYHVSPGDVRAQKRSYAKIFREYEEHYNNSIIHRWKQLDLVGIEKSIHDINLLLSNAPMVGICGMGGLGKTTLADVVFKLYRHQFDSYCFLRNIRELQQKYGSTYLTRELFSKLSKIKDFDDENLDVVKNMLCHKKLLIVLDDLDDLDKYDALLKDSNFWLSSESKVIITSRDQQVLRNVVGDDDNIYNLKFLNDEEALDLFHLHAFKRKKVDESYIESSIKLVKYAQGLPLALKVLGSNLYLKSKKIWESLLKKLKVNPDQGILNVLKISFDGLDNMEKNLFLDIACFFNGEVKCHVKIILEDSDSFDAIIEVLIDKCLITDVNGRLQMHDLLQEMGRSIARGLDHNCSGNYSRLWKLKDIYRFLKNTTADASTIEGIFPNDSEIFFSEDQEPLNLDPLIFEKMPYLRLLKLAYFQIRCQLPQGLHSFPRDLRYLRWDCYPLRTLGSNFTPHNLVYLSMTDSELEKLWDEFQDMKNLKYVDLGGSKKLTCLPNLSRANIWKLDLEFCTNLVELPPLKFHTNFDDAKDETKAINFYNGCILEEKCDLLLLEGVWFGGLKDCFLNLNMCSNLKIVSEMSGNIKYICLRSTAIEELHTSIGSLNNLFVLDLFGCRHLKNLPSSIFDSTSLSILDMHGCVSINTFPKLPKTLKALDLSGTSIQRINSSSFESMPFLKNFYMNNCTKLESIPTTICLGRAEKMLNLRGADYGERQELCRADRRERWTAGERNTERGNHG</sequence>
<dbReference type="EnsemblPlants" id="evm.model.08.1973">
    <property type="protein sequence ID" value="cds.evm.model.08.1973"/>
    <property type="gene ID" value="evm.TU.08.1973"/>
</dbReference>
<evidence type="ECO:0000313" key="6">
    <source>
        <dbReference type="Proteomes" id="UP000596661"/>
    </source>
</evidence>
<dbReference type="PROSITE" id="PS50104">
    <property type="entry name" value="TIR"/>
    <property type="match status" value="1"/>
</dbReference>
<keyword evidence="3" id="KW-0520">NAD</keyword>
<keyword evidence="1" id="KW-0433">Leucine-rich repeat</keyword>
<name>A0A803QAD7_CANSA</name>
<dbReference type="Pfam" id="PF23282">
    <property type="entry name" value="WHD_ROQ1"/>
    <property type="match status" value="1"/>
</dbReference>
<evidence type="ECO:0000256" key="1">
    <source>
        <dbReference type="ARBA" id="ARBA00022614"/>
    </source>
</evidence>
<protein>
    <recommendedName>
        <fullName evidence="4">TIR domain-containing protein</fullName>
    </recommendedName>
</protein>
<dbReference type="Gene3D" id="3.40.50.10140">
    <property type="entry name" value="Toll/interleukin-1 receptor homology (TIR) domain"/>
    <property type="match status" value="1"/>
</dbReference>
<keyword evidence="6" id="KW-1185">Reference proteome</keyword>